<name>A2Q261_MEDTR</name>
<organism evidence="2">
    <name type="scientific">Medicago truncatula</name>
    <name type="common">Barrel medic</name>
    <name type="synonym">Medicago tribuloides</name>
    <dbReference type="NCBI Taxonomy" id="3880"/>
    <lineage>
        <taxon>Eukaryota</taxon>
        <taxon>Viridiplantae</taxon>
        <taxon>Streptophyta</taxon>
        <taxon>Embryophyta</taxon>
        <taxon>Tracheophyta</taxon>
        <taxon>Spermatophyta</taxon>
        <taxon>Magnoliopsida</taxon>
        <taxon>eudicotyledons</taxon>
        <taxon>Gunneridae</taxon>
        <taxon>Pentapetalae</taxon>
        <taxon>rosids</taxon>
        <taxon>fabids</taxon>
        <taxon>Fabales</taxon>
        <taxon>Fabaceae</taxon>
        <taxon>Papilionoideae</taxon>
        <taxon>50 kb inversion clade</taxon>
        <taxon>NPAAA clade</taxon>
        <taxon>Hologalegina</taxon>
        <taxon>IRL clade</taxon>
        <taxon>Trifolieae</taxon>
        <taxon>Medicago</taxon>
    </lineage>
</organism>
<proteinExistence type="predicted"/>
<feature type="region of interest" description="Disordered" evidence="1">
    <location>
        <begin position="19"/>
        <end position="39"/>
    </location>
</feature>
<dbReference type="AlphaFoldDB" id="A2Q261"/>
<reference evidence="2" key="1">
    <citation type="submission" date="2004-06" db="EMBL/GenBank/DDBJ databases">
        <authorList>
            <person name="Town C.D."/>
        </authorList>
    </citation>
    <scope>NUCLEOTIDE SEQUENCE</scope>
</reference>
<evidence type="ECO:0000313" key="2">
    <source>
        <dbReference type="EMBL" id="ABN05998.1"/>
    </source>
</evidence>
<accession>A2Q261</accession>
<reference evidence="2" key="2">
    <citation type="submission" date="2007-03" db="EMBL/GenBank/DDBJ databases">
        <authorList>
            <consortium name="The International Medicago Genome Annotation Group"/>
        </authorList>
    </citation>
    <scope>NUCLEOTIDE SEQUENCE</scope>
</reference>
<feature type="compositionally biased region" description="Basic and acidic residues" evidence="1">
    <location>
        <begin position="19"/>
        <end position="31"/>
    </location>
</feature>
<sequence length="66" mass="7695">MKGHQLVHFRRLEIDHQWSGESRTSGKEAREPGWWSPHNPSRAECNMDSLIDVLMAVRTIAIWKNP</sequence>
<evidence type="ECO:0000256" key="1">
    <source>
        <dbReference type="SAM" id="MobiDB-lite"/>
    </source>
</evidence>
<dbReference type="EMBL" id="AC149210">
    <property type="protein sequence ID" value="ABN05998.1"/>
    <property type="molecule type" value="Genomic_DNA"/>
</dbReference>
<gene>
    <name evidence="2" type="ORF">MtrDRAFT_AC149210g23v2</name>
</gene>
<protein>
    <submittedName>
        <fullName evidence="2">Uncharacterized protein</fullName>
    </submittedName>
</protein>